<sequence>MKRSEATSSSASTSTSKYCCQHIVLRAIPSPLHRVKFVCCKWSGSISITYGCVSNHKGIAYLRTRFPEIRFVPFAVFMPTRPNSFCTRPAASGDNFKLFSRRSSGYDHFLLITIGDGAAGVHGHSLNKSLVGSRRV</sequence>
<comment type="caution">
    <text evidence="1">The sequence shown here is derived from an EMBL/GenBank/DDBJ whole genome shotgun (WGS) entry which is preliminary data.</text>
</comment>
<dbReference type="EMBL" id="CAJHJT010000001">
    <property type="protein sequence ID" value="CAD6991271.1"/>
    <property type="molecule type" value="Genomic_DNA"/>
</dbReference>
<evidence type="ECO:0000313" key="2">
    <source>
        <dbReference type="Proteomes" id="UP000606786"/>
    </source>
</evidence>
<proteinExistence type="predicted"/>
<dbReference type="Proteomes" id="UP000606786">
    <property type="component" value="Unassembled WGS sequence"/>
</dbReference>
<gene>
    <name evidence="1" type="ORF">CCAP1982_LOCUS202</name>
</gene>
<name>A0A811TYE1_CERCA</name>
<accession>A0A811TYE1</accession>
<protein>
    <submittedName>
        <fullName evidence="1">(Mediterranean fruit fly) hypothetical protein</fullName>
    </submittedName>
</protein>
<evidence type="ECO:0000313" key="1">
    <source>
        <dbReference type="EMBL" id="CAD6991271.1"/>
    </source>
</evidence>
<keyword evidence="2" id="KW-1185">Reference proteome</keyword>
<dbReference type="AlphaFoldDB" id="A0A811TYE1"/>
<reference evidence="1" key="1">
    <citation type="submission" date="2020-11" db="EMBL/GenBank/DDBJ databases">
        <authorList>
            <person name="Whitehead M."/>
        </authorList>
    </citation>
    <scope>NUCLEOTIDE SEQUENCE</scope>
    <source>
        <strain evidence="1">EGII</strain>
    </source>
</reference>
<organism evidence="1 2">
    <name type="scientific">Ceratitis capitata</name>
    <name type="common">Mediterranean fruit fly</name>
    <name type="synonym">Tephritis capitata</name>
    <dbReference type="NCBI Taxonomy" id="7213"/>
    <lineage>
        <taxon>Eukaryota</taxon>
        <taxon>Metazoa</taxon>
        <taxon>Ecdysozoa</taxon>
        <taxon>Arthropoda</taxon>
        <taxon>Hexapoda</taxon>
        <taxon>Insecta</taxon>
        <taxon>Pterygota</taxon>
        <taxon>Neoptera</taxon>
        <taxon>Endopterygota</taxon>
        <taxon>Diptera</taxon>
        <taxon>Brachycera</taxon>
        <taxon>Muscomorpha</taxon>
        <taxon>Tephritoidea</taxon>
        <taxon>Tephritidae</taxon>
        <taxon>Ceratitis</taxon>
        <taxon>Ceratitis</taxon>
    </lineage>
</organism>